<proteinExistence type="predicted"/>
<organism evidence="1 2">
    <name type="scientific">Powellomyces hirtus</name>
    <dbReference type="NCBI Taxonomy" id="109895"/>
    <lineage>
        <taxon>Eukaryota</taxon>
        <taxon>Fungi</taxon>
        <taxon>Fungi incertae sedis</taxon>
        <taxon>Chytridiomycota</taxon>
        <taxon>Chytridiomycota incertae sedis</taxon>
        <taxon>Chytridiomycetes</taxon>
        <taxon>Spizellomycetales</taxon>
        <taxon>Powellomycetaceae</taxon>
        <taxon>Powellomyces</taxon>
    </lineage>
</organism>
<dbReference type="EMBL" id="QEAQ01000007">
    <property type="protein sequence ID" value="TPX61474.1"/>
    <property type="molecule type" value="Genomic_DNA"/>
</dbReference>
<dbReference type="AlphaFoldDB" id="A0A507ECD9"/>
<protein>
    <submittedName>
        <fullName evidence="1">Uncharacterized protein</fullName>
    </submittedName>
</protein>
<gene>
    <name evidence="1" type="ORF">PhCBS80983_g01021</name>
</gene>
<dbReference type="Proteomes" id="UP000318582">
    <property type="component" value="Unassembled WGS sequence"/>
</dbReference>
<evidence type="ECO:0000313" key="1">
    <source>
        <dbReference type="EMBL" id="TPX61474.1"/>
    </source>
</evidence>
<name>A0A507ECD9_9FUNG</name>
<dbReference type="STRING" id="109895.A0A507ECD9"/>
<accession>A0A507ECD9</accession>
<reference evidence="1 2" key="1">
    <citation type="journal article" date="2019" name="Sci. Rep.">
        <title>Comparative genomics of chytrid fungi reveal insights into the obligate biotrophic and pathogenic lifestyle of Synchytrium endobioticum.</title>
        <authorList>
            <person name="van de Vossenberg B.T.L.H."/>
            <person name="Warris S."/>
            <person name="Nguyen H.D.T."/>
            <person name="van Gent-Pelzer M.P.E."/>
            <person name="Joly D.L."/>
            <person name="van de Geest H.C."/>
            <person name="Bonants P.J.M."/>
            <person name="Smith D.S."/>
            <person name="Levesque C.A."/>
            <person name="van der Lee T.A.J."/>
        </authorList>
    </citation>
    <scope>NUCLEOTIDE SEQUENCE [LARGE SCALE GENOMIC DNA]</scope>
    <source>
        <strain evidence="1 2">CBS 809.83</strain>
    </source>
</reference>
<comment type="caution">
    <text evidence="1">The sequence shown here is derived from an EMBL/GenBank/DDBJ whole genome shotgun (WGS) entry which is preliminary data.</text>
</comment>
<evidence type="ECO:0000313" key="2">
    <source>
        <dbReference type="Proteomes" id="UP000318582"/>
    </source>
</evidence>
<keyword evidence="2" id="KW-1185">Reference proteome</keyword>
<sequence>MITIGGLSGVVGDPDIFWVTGEFMKPKFVMEYKTPWVLSVTGSIIPEYKNNSAEVVKAIQQLYGYLTFNDLRHGALSTYNVTCFFRQTYPSNGKEPPKLFGAYIKILRLADVDGSHQHPRRVPAAALVATL</sequence>